<keyword evidence="10" id="KW-1185">Reference proteome</keyword>
<feature type="transmembrane region" description="Helical" evidence="8">
    <location>
        <begin position="582"/>
        <end position="605"/>
    </location>
</feature>
<reference evidence="9 10" key="1">
    <citation type="submission" date="2021-02" db="EMBL/GenBank/DDBJ databases">
        <title>Plant Genome Project.</title>
        <authorList>
            <person name="Zhang R.-G."/>
        </authorList>
    </citation>
    <scope>NUCLEOTIDE SEQUENCE [LARGE SCALE GENOMIC DNA]</scope>
    <source>
        <tissue evidence="9">Leaves</tissue>
    </source>
</reference>
<comment type="caution">
    <text evidence="9">The sequence shown here is derived from an EMBL/GenBank/DDBJ whole genome shotgun (WGS) entry which is preliminary data.</text>
</comment>
<dbReference type="Pfam" id="PF03552">
    <property type="entry name" value="Cellulose_synt"/>
    <property type="match status" value="2"/>
</dbReference>
<gene>
    <name evidence="9" type="ORF">JRO89_XSUnG0259800</name>
</gene>
<keyword evidence="3" id="KW-0808">Transferase</keyword>
<name>A0ABQ8GWN2_9ROSI</name>
<proteinExistence type="predicted"/>
<evidence type="ECO:0008006" key="11">
    <source>
        <dbReference type="Google" id="ProtNLM"/>
    </source>
</evidence>
<sequence>MTANTILSILAADYPVEKLSCYVSDDGGSLLVFEAVAEAANFANLWVPFCRKHDIEPRNPEPYFNQKRDPCKNKIHQDFVRDRRRVKREYDEYKIRINNLRDSIQRRSSAYNAQEEIKAVRQWNDIIGDESVKTLNIPKATWMADGTNWPGTWTIPAPGHSRGDHASIIKLLVSHAWHNMPLHPHNIATDPFPFPYVMLRPACDEPIKGGDSNSIDLTDVDVNLPMLAYISREKQPCHDHNQKAGAMNALLRASAIMSNAPFVINLDCDHYVYNSLAFREGISFMMDRGGNRICFVQFPQRFEGIDPSDRYANHNTFFFDVNMRALDGIQGPMYFGTGCLFRRTALYGFDPPQLKKRSGCCSCFFGHLKNAATSCSSTKVAPEEDQFLLIPKKFGNSNTLVGSIQLAEFQGRPLAYHPSVKNGRPAGALITPRGLLDGSTVAEAISVISCTYEDKTEWGQRIGWIYGCITEDVITGYRMHNRGWRSVYCVTKRDAFRGPAPINLTDRLHQVLPGATGSVEILFSRNNALLASPRMKILQRIAYLNTEIYPFTSIFLIVYCFLPAVCLFYGQFVVQRFSITSLIYLLVIALTICLLAILEIKWSGIDMEQWWRHEQFRFIGGTSSHFAAVLLGLLKVIAGIEISFNLTSKPAGDDAVNNRFADLYIIKWTSLMILPITIILTNLLGIATAVYRTVYSPVSQWSHLIGSVSFSCMVLAHFYPFAKGLMGRRGKTPTIVYIWSGLIASSVSLLWLAIKPSTGSNQTVLGFHFS</sequence>
<keyword evidence="2" id="KW-0328">Glycosyltransferase</keyword>
<dbReference type="InterPro" id="IPR005150">
    <property type="entry name" value="Cellulose_synth"/>
</dbReference>
<feature type="transmembrane region" description="Helical" evidence="8">
    <location>
        <begin position="625"/>
        <end position="647"/>
    </location>
</feature>
<keyword evidence="6 8" id="KW-0472">Membrane</keyword>
<comment type="subcellular location">
    <subcellularLocation>
        <location evidence="1">Endomembrane system</location>
        <topology evidence="1">Multi-pass membrane protein</topology>
    </subcellularLocation>
</comment>
<evidence type="ECO:0000256" key="7">
    <source>
        <dbReference type="ARBA" id="ARBA00023316"/>
    </source>
</evidence>
<keyword evidence="4 8" id="KW-0812">Transmembrane</keyword>
<feature type="transmembrane region" description="Helical" evidence="8">
    <location>
        <begin position="703"/>
        <end position="722"/>
    </location>
</feature>
<dbReference type="Proteomes" id="UP000827721">
    <property type="component" value="Unassembled WGS sequence"/>
</dbReference>
<feature type="transmembrane region" description="Helical" evidence="8">
    <location>
        <begin position="668"/>
        <end position="691"/>
    </location>
</feature>
<organism evidence="9 10">
    <name type="scientific">Xanthoceras sorbifolium</name>
    <dbReference type="NCBI Taxonomy" id="99658"/>
    <lineage>
        <taxon>Eukaryota</taxon>
        <taxon>Viridiplantae</taxon>
        <taxon>Streptophyta</taxon>
        <taxon>Embryophyta</taxon>
        <taxon>Tracheophyta</taxon>
        <taxon>Spermatophyta</taxon>
        <taxon>Magnoliopsida</taxon>
        <taxon>eudicotyledons</taxon>
        <taxon>Gunneridae</taxon>
        <taxon>Pentapetalae</taxon>
        <taxon>rosids</taxon>
        <taxon>malvids</taxon>
        <taxon>Sapindales</taxon>
        <taxon>Sapindaceae</taxon>
        <taxon>Xanthoceroideae</taxon>
        <taxon>Xanthoceras</taxon>
    </lineage>
</organism>
<evidence type="ECO:0000256" key="2">
    <source>
        <dbReference type="ARBA" id="ARBA00022676"/>
    </source>
</evidence>
<accession>A0ABQ8GWN2</accession>
<dbReference type="EMBL" id="JAFEMO010000848">
    <property type="protein sequence ID" value="KAH7510595.1"/>
    <property type="molecule type" value="Genomic_DNA"/>
</dbReference>
<evidence type="ECO:0000256" key="6">
    <source>
        <dbReference type="ARBA" id="ARBA00023136"/>
    </source>
</evidence>
<feature type="transmembrane region" description="Helical" evidence="8">
    <location>
        <begin position="734"/>
        <end position="754"/>
    </location>
</feature>
<feature type="transmembrane region" description="Helical" evidence="8">
    <location>
        <begin position="548"/>
        <end position="570"/>
    </location>
</feature>
<dbReference type="SUPFAM" id="SSF53448">
    <property type="entry name" value="Nucleotide-diphospho-sugar transferases"/>
    <property type="match status" value="1"/>
</dbReference>
<dbReference type="Gene3D" id="3.90.550.10">
    <property type="entry name" value="Spore Coat Polysaccharide Biosynthesis Protein SpsA, Chain A"/>
    <property type="match status" value="1"/>
</dbReference>
<dbReference type="InterPro" id="IPR029044">
    <property type="entry name" value="Nucleotide-diphossugar_trans"/>
</dbReference>
<keyword evidence="5 8" id="KW-1133">Transmembrane helix</keyword>
<evidence type="ECO:0000256" key="4">
    <source>
        <dbReference type="ARBA" id="ARBA00022692"/>
    </source>
</evidence>
<evidence type="ECO:0000256" key="1">
    <source>
        <dbReference type="ARBA" id="ARBA00004127"/>
    </source>
</evidence>
<evidence type="ECO:0000313" key="10">
    <source>
        <dbReference type="Proteomes" id="UP000827721"/>
    </source>
</evidence>
<evidence type="ECO:0000256" key="5">
    <source>
        <dbReference type="ARBA" id="ARBA00022989"/>
    </source>
</evidence>
<keyword evidence="7" id="KW-0961">Cell wall biogenesis/degradation</keyword>
<dbReference type="PANTHER" id="PTHR13301">
    <property type="entry name" value="X-BOX TRANSCRIPTION FACTOR-RELATED"/>
    <property type="match status" value="1"/>
</dbReference>
<protein>
    <recommendedName>
        <fullName evidence="11">Cellulose synthase-like protein D3</fullName>
    </recommendedName>
</protein>
<evidence type="ECO:0000313" key="9">
    <source>
        <dbReference type="EMBL" id="KAH7510595.1"/>
    </source>
</evidence>
<evidence type="ECO:0000256" key="3">
    <source>
        <dbReference type="ARBA" id="ARBA00022679"/>
    </source>
</evidence>
<evidence type="ECO:0000256" key="8">
    <source>
        <dbReference type="SAM" id="Phobius"/>
    </source>
</evidence>